<keyword evidence="2" id="KW-1185">Reference proteome</keyword>
<accession>A0A2J6PGN2</accession>
<dbReference type="STRING" id="1745343.A0A2J6PGN2"/>
<name>A0A2J6PGN2_9HELO</name>
<evidence type="ECO:0000313" key="1">
    <source>
        <dbReference type="EMBL" id="PMD13197.1"/>
    </source>
</evidence>
<protein>
    <submittedName>
        <fullName evidence="1">Uncharacterized protein</fullName>
    </submittedName>
</protein>
<dbReference type="EMBL" id="KZ613535">
    <property type="protein sequence ID" value="PMD13197.1"/>
    <property type="molecule type" value="Genomic_DNA"/>
</dbReference>
<reference evidence="1 2" key="1">
    <citation type="submission" date="2016-05" db="EMBL/GenBank/DDBJ databases">
        <title>A degradative enzymes factory behind the ericoid mycorrhizal symbiosis.</title>
        <authorList>
            <consortium name="DOE Joint Genome Institute"/>
            <person name="Martino E."/>
            <person name="Morin E."/>
            <person name="Grelet G."/>
            <person name="Kuo A."/>
            <person name="Kohler A."/>
            <person name="Daghino S."/>
            <person name="Barry K."/>
            <person name="Choi C."/>
            <person name="Cichocki N."/>
            <person name="Clum A."/>
            <person name="Copeland A."/>
            <person name="Hainaut M."/>
            <person name="Haridas S."/>
            <person name="Labutti K."/>
            <person name="Lindquist E."/>
            <person name="Lipzen A."/>
            <person name="Khouja H.-R."/>
            <person name="Murat C."/>
            <person name="Ohm R."/>
            <person name="Olson A."/>
            <person name="Spatafora J."/>
            <person name="Veneault-Fourrey C."/>
            <person name="Henrissat B."/>
            <person name="Grigoriev I."/>
            <person name="Martin F."/>
            <person name="Perotto S."/>
        </authorList>
    </citation>
    <scope>NUCLEOTIDE SEQUENCE [LARGE SCALE GENOMIC DNA]</scope>
    <source>
        <strain evidence="1 2">UAMH 7357</strain>
    </source>
</reference>
<dbReference type="Proteomes" id="UP000235672">
    <property type="component" value="Unassembled WGS sequence"/>
</dbReference>
<evidence type="ECO:0000313" key="2">
    <source>
        <dbReference type="Proteomes" id="UP000235672"/>
    </source>
</evidence>
<organism evidence="1 2">
    <name type="scientific">Hyaloscypha hepaticicola</name>
    <dbReference type="NCBI Taxonomy" id="2082293"/>
    <lineage>
        <taxon>Eukaryota</taxon>
        <taxon>Fungi</taxon>
        <taxon>Dikarya</taxon>
        <taxon>Ascomycota</taxon>
        <taxon>Pezizomycotina</taxon>
        <taxon>Leotiomycetes</taxon>
        <taxon>Helotiales</taxon>
        <taxon>Hyaloscyphaceae</taxon>
        <taxon>Hyaloscypha</taxon>
    </lineage>
</organism>
<sequence length="252" mass="28331">MKSIIHDVVMGQFDLKSSPFQRCDTLYTLGLAALNLSELCLALEQRLLPQLGIYSRIYSGDLVSHNSQNQVSRAYLEYTETSAYDISKSCIKNPVFFSCQVPWESNSAGTRIMSRPSERIMDGSMKQQQTSPRSIMLRTLDKINTISDSLPSTHTFGTNQTITMSFIDSTHRYVSRTFKFMIKEFQASEDAGERVWITGAVLSGWDGSYPLMNPTNFSTARTDWPSATPLTSLNFGVRLYEVDTGNFDIYGA</sequence>
<proteinExistence type="predicted"/>
<dbReference type="OrthoDB" id="282973at2759"/>
<gene>
    <name evidence="1" type="ORF">NA56DRAFT_674966</name>
</gene>
<dbReference type="AlphaFoldDB" id="A0A2J6PGN2"/>